<dbReference type="InterPro" id="IPR013783">
    <property type="entry name" value="Ig-like_fold"/>
</dbReference>
<dbReference type="AlphaFoldDB" id="A0A2U1TLE4"/>
<evidence type="ECO:0000313" key="2">
    <source>
        <dbReference type="EMBL" id="PWC10250.1"/>
    </source>
</evidence>
<dbReference type="InterPro" id="IPR008962">
    <property type="entry name" value="PapD-like_sf"/>
</dbReference>
<protein>
    <submittedName>
        <fullName evidence="2">Molecular chaperone</fullName>
    </submittedName>
</protein>
<organism evidence="2 3">
    <name type="scientific">Brenneria roseae subsp. americana</name>
    <dbReference type="NCBI Taxonomy" id="1508507"/>
    <lineage>
        <taxon>Bacteria</taxon>
        <taxon>Pseudomonadati</taxon>
        <taxon>Pseudomonadota</taxon>
        <taxon>Gammaproteobacteria</taxon>
        <taxon>Enterobacterales</taxon>
        <taxon>Pectobacteriaceae</taxon>
        <taxon>Brenneria</taxon>
    </lineage>
</organism>
<dbReference type="OrthoDB" id="511700at2"/>
<gene>
    <name evidence="2" type="ORF">B4923_17200</name>
</gene>
<reference evidence="2 3" key="1">
    <citation type="submission" date="2018-04" db="EMBL/GenBank/DDBJ databases">
        <title>Brenneria corticis sp.nov.</title>
        <authorList>
            <person name="Li Y."/>
        </authorList>
    </citation>
    <scope>NUCLEOTIDE SEQUENCE [LARGE SCALE GENOMIC DNA]</scope>
    <source>
        <strain evidence="2 3">LMG 27715</strain>
    </source>
</reference>
<sequence length="245" mass="27883">MCASTFAANSLLVWPIYQVIESDENSSALWLENKGRKPVALQIRIMAWKQIDFKDRYAEQKEVIATPPFTTLEPGKRHMIRLIRTTPAPVNSQQSYRLIIDEIAEPYNNAQEAPKMGLQFQMRYLLPLFIDGKGIWTQVRPDKKRATRDPTLPDLYWKVAHVSGKPYLYVRNRGIVSARLSNVFWASSQTNNAGKIQINSGFLGYVLPGQEMRWPLPQGVSPPGSALQLFTQLSDIAEPVLIKRE</sequence>
<dbReference type="GO" id="GO:0030288">
    <property type="term" value="C:outer membrane-bounded periplasmic space"/>
    <property type="evidence" value="ECO:0007669"/>
    <property type="project" value="InterPro"/>
</dbReference>
<evidence type="ECO:0000259" key="1">
    <source>
        <dbReference type="Pfam" id="PF00345"/>
    </source>
</evidence>
<comment type="caution">
    <text evidence="2">The sequence shown here is derived from an EMBL/GenBank/DDBJ whole genome shotgun (WGS) entry which is preliminary data.</text>
</comment>
<dbReference type="EMBL" id="QDKJ01000015">
    <property type="protein sequence ID" value="PWC10250.1"/>
    <property type="molecule type" value="Genomic_DNA"/>
</dbReference>
<dbReference type="InterPro" id="IPR016147">
    <property type="entry name" value="Pili_assmbl_chaperone_N"/>
</dbReference>
<dbReference type="Pfam" id="PF00345">
    <property type="entry name" value="PapD_N"/>
    <property type="match status" value="1"/>
</dbReference>
<dbReference type="Gene3D" id="2.60.40.10">
    <property type="entry name" value="Immunoglobulins"/>
    <property type="match status" value="1"/>
</dbReference>
<keyword evidence="3" id="KW-1185">Reference proteome</keyword>
<dbReference type="PANTHER" id="PTHR30251">
    <property type="entry name" value="PILUS ASSEMBLY CHAPERONE"/>
    <property type="match status" value="1"/>
</dbReference>
<dbReference type="GO" id="GO:0071555">
    <property type="term" value="P:cell wall organization"/>
    <property type="evidence" value="ECO:0007669"/>
    <property type="project" value="InterPro"/>
</dbReference>
<name>A0A2U1TLE4_9GAMM</name>
<dbReference type="Proteomes" id="UP000245138">
    <property type="component" value="Unassembled WGS sequence"/>
</dbReference>
<dbReference type="InterPro" id="IPR050643">
    <property type="entry name" value="Periplasmic_pilus_chap"/>
</dbReference>
<feature type="domain" description="Pili assembly chaperone N-terminal" evidence="1">
    <location>
        <begin position="20"/>
        <end position="131"/>
    </location>
</feature>
<proteinExistence type="predicted"/>
<evidence type="ECO:0000313" key="3">
    <source>
        <dbReference type="Proteomes" id="UP000245138"/>
    </source>
</evidence>
<dbReference type="PANTHER" id="PTHR30251:SF4">
    <property type="entry name" value="SLR1668 PROTEIN"/>
    <property type="match status" value="1"/>
</dbReference>
<accession>A0A2U1TLE4</accession>
<dbReference type="SUPFAM" id="SSF49354">
    <property type="entry name" value="PapD-like"/>
    <property type="match status" value="1"/>
</dbReference>